<evidence type="ECO:0008006" key="11">
    <source>
        <dbReference type="Google" id="ProtNLM"/>
    </source>
</evidence>
<dbReference type="PRINTS" id="PR00463">
    <property type="entry name" value="EP450I"/>
</dbReference>
<dbReference type="AlphaFoldDB" id="A0AAV9MM78"/>
<dbReference type="Gene3D" id="1.10.630.10">
    <property type="entry name" value="Cytochrome P450"/>
    <property type="match status" value="1"/>
</dbReference>
<keyword evidence="8" id="KW-0812">Transmembrane</keyword>
<dbReference type="InterPro" id="IPR036396">
    <property type="entry name" value="Cyt_P450_sf"/>
</dbReference>
<evidence type="ECO:0000256" key="5">
    <source>
        <dbReference type="ARBA" id="ARBA00023004"/>
    </source>
</evidence>
<keyword evidence="3 6" id="KW-0479">Metal-binding</keyword>
<keyword evidence="4 7" id="KW-0560">Oxidoreductase</keyword>
<dbReference type="InterPro" id="IPR002401">
    <property type="entry name" value="Cyt_P450_E_grp-I"/>
</dbReference>
<dbReference type="PANTHER" id="PTHR24296">
    <property type="entry name" value="CYTOCHROME P450"/>
    <property type="match status" value="1"/>
</dbReference>
<evidence type="ECO:0000313" key="9">
    <source>
        <dbReference type="EMBL" id="KAK4738733.1"/>
    </source>
</evidence>
<keyword evidence="6 7" id="KW-0349">Heme</keyword>
<dbReference type="GO" id="GO:0020037">
    <property type="term" value="F:heme binding"/>
    <property type="evidence" value="ECO:0007669"/>
    <property type="project" value="InterPro"/>
</dbReference>
<comment type="cofactor">
    <cofactor evidence="1 6">
        <name>heme</name>
        <dbReference type="ChEBI" id="CHEBI:30413"/>
    </cofactor>
</comment>
<dbReference type="GO" id="GO:0005506">
    <property type="term" value="F:iron ion binding"/>
    <property type="evidence" value="ECO:0007669"/>
    <property type="project" value="InterPro"/>
</dbReference>
<dbReference type="PRINTS" id="PR00385">
    <property type="entry name" value="P450"/>
</dbReference>
<dbReference type="InterPro" id="IPR017972">
    <property type="entry name" value="Cyt_P450_CS"/>
</dbReference>
<dbReference type="Pfam" id="PF00067">
    <property type="entry name" value="p450"/>
    <property type="match status" value="2"/>
</dbReference>
<feature type="transmembrane region" description="Helical" evidence="8">
    <location>
        <begin position="6"/>
        <end position="30"/>
    </location>
</feature>
<evidence type="ECO:0000256" key="8">
    <source>
        <dbReference type="SAM" id="Phobius"/>
    </source>
</evidence>
<evidence type="ECO:0000256" key="2">
    <source>
        <dbReference type="ARBA" id="ARBA00010617"/>
    </source>
</evidence>
<comment type="similarity">
    <text evidence="2 7">Belongs to the cytochrome P450 family.</text>
</comment>
<keyword evidence="8" id="KW-1133">Transmembrane helix</keyword>
<dbReference type="InterPro" id="IPR001128">
    <property type="entry name" value="Cyt_P450"/>
</dbReference>
<evidence type="ECO:0000256" key="7">
    <source>
        <dbReference type="RuleBase" id="RU000461"/>
    </source>
</evidence>
<keyword evidence="5 6" id="KW-0408">Iron</keyword>
<keyword evidence="8" id="KW-0472">Membrane</keyword>
<organism evidence="9 10">
    <name type="scientific">Solanum pinnatisectum</name>
    <name type="common">tansyleaf nightshade</name>
    <dbReference type="NCBI Taxonomy" id="50273"/>
    <lineage>
        <taxon>Eukaryota</taxon>
        <taxon>Viridiplantae</taxon>
        <taxon>Streptophyta</taxon>
        <taxon>Embryophyta</taxon>
        <taxon>Tracheophyta</taxon>
        <taxon>Spermatophyta</taxon>
        <taxon>Magnoliopsida</taxon>
        <taxon>eudicotyledons</taxon>
        <taxon>Gunneridae</taxon>
        <taxon>Pentapetalae</taxon>
        <taxon>asterids</taxon>
        <taxon>lamiids</taxon>
        <taxon>Solanales</taxon>
        <taxon>Solanaceae</taxon>
        <taxon>Solanoideae</taxon>
        <taxon>Solaneae</taxon>
        <taxon>Solanum</taxon>
    </lineage>
</organism>
<dbReference type="Proteomes" id="UP001311915">
    <property type="component" value="Unassembled WGS sequence"/>
</dbReference>
<evidence type="ECO:0000256" key="3">
    <source>
        <dbReference type="ARBA" id="ARBA00022723"/>
    </source>
</evidence>
<comment type="caution">
    <text evidence="9">The sequence shown here is derived from an EMBL/GenBank/DDBJ whole genome shotgun (WGS) entry which is preliminary data.</text>
</comment>
<evidence type="ECO:0000256" key="1">
    <source>
        <dbReference type="ARBA" id="ARBA00001971"/>
    </source>
</evidence>
<name>A0AAV9MM78_9SOLN</name>
<dbReference type="GO" id="GO:0006629">
    <property type="term" value="P:lipid metabolic process"/>
    <property type="evidence" value="ECO:0007669"/>
    <property type="project" value="UniProtKB-ARBA"/>
</dbReference>
<feature type="binding site" description="axial binding residue" evidence="6">
    <location>
        <position position="493"/>
    </location>
    <ligand>
        <name>heme</name>
        <dbReference type="ChEBI" id="CHEBI:30413"/>
    </ligand>
    <ligandPart>
        <name>Fe</name>
        <dbReference type="ChEBI" id="CHEBI:18248"/>
    </ligandPart>
</feature>
<dbReference type="SUPFAM" id="SSF48264">
    <property type="entry name" value="Cytochrome P450"/>
    <property type="match status" value="2"/>
</dbReference>
<evidence type="ECO:0000256" key="6">
    <source>
        <dbReference type="PIRSR" id="PIRSR602401-1"/>
    </source>
</evidence>
<reference evidence="9 10" key="1">
    <citation type="submission" date="2023-10" db="EMBL/GenBank/DDBJ databases">
        <title>Genome-Wide Identification Analysis in wild type Solanum Pinnatisectum Reveals Some Genes Defensing Phytophthora Infestans.</title>
        <authorList>
            <person name="Sun C."/>
        </authorList>
    </citation>
    <scope>NUCLEOTIDE SEQUENCE [LARGE SCALE GENOMIC DNA]</scope>
    <source>
        <strain evidence="9">LQN</strain>
        <tissue evidence="9">Leaf</tissue>
    </source>
</reference>
<gene>
    <name evidence="9" type="ORF">R3W88_002430</name>
</gene>
<proteinExistence type="inferred from homology"/>
<keyword evidence="7" id="KW-0503">Monooxygenase</keyword>
<accession>A0AAV9MM78</accession>
<dbReference type="EMBL" id="JAWPEI010000001">
    <property type="protein sequence ID" value="KAK4738733.1"/>
    <property type="molecule type" value="Genomic_DNA"/>
</dbReference>
<keyword evidence="10" id="KW-1185">Reference proteome</keyword>
<sequence>MDVLYTIFTCIGTLCVISLTSFLVLILRIYAGKSIRNPKSAPVVGTVFHQLFYFKRLYDYQTEVAKKIPTSRLLAPDESIICTTDSRNVEHILKTKFGKYSKGKRNEDIIMDLFGKGIFAVDGEKWKQQRKLASLEFSARVLRDFSCTVFRKRADKLVRRVFQFYISNQVFDIQELLMRCSLDSIFKVGFGVDLNCLDGPGGDDNNFIKAFDDSNELIYWRYVDPFWKLKRYFNIGSEALLKKNIKFIHEFVDELIRSRRKQLEVKQDSIDKEDILSRFLVESKKDPEKMTDQYLRDIILNFMLAGKDSTANTLSWFFYMLCKNPFIQEKVVEEITEVIGNNMKDKEHLEDFVAGITEEVLEKMHYLHATLTETLRLYPAVPVVQFLSKKLQFFSKLKPNYSIISTLPFDTCNMLFVNIQDGRCADADDVLPDGFHIRKGDEVNYVSYAMGRMPYIWGNDAEDFRPERWLKDGIFQPESPFKFIAFHAGPRICLGKDFAYKQMKILAMALLHFFRFKLADETKVVTYRTMFTLHINEGLPVHAVPRRRLVGG</sequence>
<dbReference type="GO" id="GO:0004497">
    <property type="term" value="F:monooxygenase activity"/>
    <property type="evidence" value="ECO:0007669"/>
    <property type="project" value="UniProtKB-KW"/>
</dbReference>
<evidence type="ECO:0000313" key="10">
    <source>
        <dbReference type="Proteomes" id="UP001311915"/>
    </source>
</evidence>
<dbReference type="GO" id="GO:0016705">
    <property type="term" value="F:oxidoreductase activity, acting on paired donors, with incorporation or reduction of molecular oxygen"/>
    <property type="evidence" value="ECO:0007669"/>
    <property type="project" value="InterPro"/>
</dbReference>
<protein>
    <recommendedName>
        <fullName evidence="11">Cytochrome P450</fullName>
    </recommendedName>
</protein>
<evidence type="ECO:0000256" key="4">
    <source>
        <dbReference type="ARBA" id="ARBA00023002"/>
    </source>
</evidence>
<dbReference type="CDD" id="cd11064">
    <property type="entry name" value="CYP86A"/>
    <property type="match status" value="1"/>
</dbReference>
<dbReference type="PROSITE" id="PS00086">
    <property type="entry name" value="CYTOCHROME_P450"/>
    <property type="match status" value="1"/>
</dbReference>